<evidence type="ECO:0000256" key="1">
    <source>
        <dbReference type="SAM" id="MobiDB-lite"/>
    </source>
</evidence>
<name>A0A7U2IDB0_PHANO</name>
<dbReference type="EMBL" id="CP069045">
    <property type="protein sequence ID" value="QRD07767.1"/>
    <property type="molecule type" value="Genomic_DNA"/>
</dbReference>
<dbReference type="AlphaFoldDB" id="A0A7U2IDB0"/>
<evidence type="ECO:0000313" key="2">
    <source>
        <dbReference type="EMBL" id="QRD07767.1"/>
    </source>
</evidence>
<protein>
    <submittedName>
        <fullName evidence="2">Uncharacterized protein</fullName>
    </submittedName>
</protein>
<dbReference type="RefSeq" id="XP_001806309.1">
    <property type="nucleotide sequence ID" value="XM_001806257.1"/>
</dbReference>
<feature type="region of interest" description="Disordered" evidence="1">
    <location>
        <begin position="241"/>
        <end position="285"/>
    </location>
</feature>
<keyword evidence="3" id="KW-1185">Reference proteome</keyword>
<gene>
    <name evidence="2" type="ORF">JI435_161840</name>
</gene>
<feature type="region of interest" description="Disordered" evidence="1">
    <location>
        <begin position="163"/>
        <end position="193"/>
    </location>
</feature>
<accession>A0A7U2IDB0</accession>
<sequence length="301" mass="32566">MLPNPENTNSTDAGSDSCVARSRRRWGVLITLEELSKISDDFREQPATFSGAMAHAIAPDPSTSLRGISNVESCLPQRPYEASVASPVCTSSSYPELVDCGPDTACTTPPASPRTFYHDVSIPNTPQDCFFRSYFSDSSVSSPSPGSSPSDGSTTMVPRIASNPTAMQRDDQTPQSPRLLDLGRPANDLGSPDLWESKVSSFPHYMGPHKPDYTDRPGTYICSPVFSGRAQVVTIPKRRLPLLLPPPKPGPAMRGELHDASSGNTSKTRAKKRHRSQPKGSPQRILLTRLAQGAEENVAFI</sequence>
<dbReference type="Proteomes" id="UP000663193">
    <property type="component" value="Chromosome 23"/>
</dbReference>
<organism evidence="2 3">
    <name type="scientific">Phaeosphaeria nodorum (strain SN15 / ATCC MYA-4574 / FGSC 10173)</name>
    <name type="common">Glume blotch fungus</name>
    <name type="synonym">Parastagonospora nodorum</name>
    <dbReference type="NCBI Taxonomy" id="321614"/>
    <lineage>
        <taxon>Eukaryota</taxon>
        <taxon>Fungi</taxon>
        <taxon>Dikarya</taxon>
        <taxon>Ascomycota</taxon>
        <taxon>Pezizomycotina</taxon>
        <taxon>Dothideomycetes</taxon>
        <taxon>Pleosporomycetidae</taxon>
        <taxon>Pleosporales</taxon>
        <taxon>Pleosporineae</taxon>
        <taxon>Phaeosphaeriaceae</taxon>
        <taxon>Parastagonospora</taxon>
    </lineage>
</organism>
<proteinExistence type="predicted"/>
<reference evidence="3" key="1">
    <citation type="journal article" date="2021" name="BMC Genomics">
        <title>Chromosome-level genome assembly and manually-curated proteome of model necrotroph Parastagonospora nodorum Sn15 reveals a genome-wide trove of candidate effector homologs, and redundancy of virulence-related functions within an accessory chromosome.</title>
        <authorList>
            <person name="Bertazzoni S."/>
            <person name="Jones D.A.B."/>
            <person name="Phan H.T."/>
            <person name="Tan K.-C."/>
            <person name="Hane J.K."/>
        </authorList>
    </citation>
    <scope>NUCLEOTIDE SEQUENCE [LARGE SCALE GENOMIC DNA]</scope>
    <source>
        <strain evidence="3">SN15 / ATCC MYA-4574 / FGSC 10173)</strain>
    </source>
</reference>
<dbReference type="KEGG" id="pno:SNOG_16184"/>
<feature type="compositionally biased region" description="Basic residues" evidence="1">
    <location>
        <begin position="268"/>
        <end position="277"/>
    </location>
</feature>
<dbReference type="VEuPathDB" id="FungiDB:JI435_161840"/>
<evidence type="ECO:0000313" key="3">
    <source>
        <dbReference type="Proteomes" id="UP000663193"/>
    </source>
</evidence>